<dbReference type="AlphaFoldDB" id="A0A8J8CFM6"/>
<gene>
    <name evidence="1" type="ORF">GW910_03065</name>
</gene>
<name>A0A8J8CFM6_9ARCH</name>
<evidence type="ECO:0008006" key="3">
    <source>
        <dbReference type="Google" id="ProtNLM"/>
    </source>
</evidence>
<dbReference type="InterPro" id="IPR027417">
    <property type="entry name" value="P-loop_NTPase"/>
</dbReference>
<comment type="caution">
    <text evidence="1">The sequence shown here is derived from an EMBL/GenBank/DDBJ whole genome shotgun (WGS) entry which is preliminary data.</text>
</comment>
<evidence type="ECO:0000313" key="2">
    <source>
        <dbReference type="Proteomes" id="UP000768163"/>
    </source>
</evidence>
<sequence length="175" mass="20404">MFLKYLKITKENSVIRDIQFRKGINLIVDDSVGKITGNSVGKTTVLKLIDFCFGANKKIIWEDPENKKQDYTLVKNYLIENAILITLCLTENIDDENAPNIIIERNFISSDREVVRKINGKSYTDKEFEPKLKEIFFPENIAEKPTLRQIISHNIRYEDLSLTSCNKIKILWKNF</sequence>
<evidence type="ECO:0000313" key="1">
    <source>
        <dbReference type="EMBL" id="NCN65043.1"/>
    </source>
</evidence>
<organism evidence="1 2">
    <name type="scientific">Candidatus Altarchaeum hamiconexum</name>
    <dbReference type="NCBI Taxonomy" id="1803513"/>
    <lineage>
        <taxon>Archaea</taxon>
        <taxon>Candidatus Altarchaeota</taxon>
        <taxon>Candidatus Altiarchaeia</taxon>
        <taxon>Candidatus Altarchaeales</taxon>
        <taxon>Candidatus Altarchaeaceae</taxon>
        <taxon>Candidatus Altarchaeum</taxon>
    </lineage>
</organism>
<dbReference type="EMBL" id="JAACVF010000077">
    <property type="protein sequence ID" value="NCN65043.1"/>
    <property type="molecule type" value="Genomic_DNA"/>
</dbReference>
<reference evidence="1" key="1">
    <citation type="submission" date="2019-11" db="EMBL/GenBank/DDBJ databases">
        <title>Lipid analysis of CO2-rich subsurface aquifers suggests an autotrophy-based deep biosphere with lysolipids enriched in CPR bacteria.</title>
        <authorList>
            <person name="Probst A.J."/>
            <person name="Elling F.J."/>
            <person name="Castelle C.J."/>
            <person name="Zhu Q."/>
            <person name="Elvert M."/>
            <person name="Birarda G."/>
            <person name="Holman H.-Y."/>
            <person name="Lane K.R."/>
            <person name="Ladd B."/>
            <person name="Ryan M.C."/>
            <person name="Woyke T."/>
            <person name="Hinrichs K.-U."/>
            <person name="Banfield J.F."/>
        </authorList>
    </citation>
    <scope>NUCLEOTIDE SEQUENCE</scope>
    <source>
        <strain evidence="1">CG_2015-01_33_1645</strain>
    </source>
</reference>
<proteinExistence type="predicted"/>
<dbReference type="Proteomes" id="UP000768163">
    <property type="component" value="Unassembled WGS sequence"/>
</dbReference>
<dbReference type="Gene3D" id="3.40.50.300">
    <property type="entry name" value="P-loop containing nucleotide triphosphate hydrolases"/>
    <property type="match status" value="1"/>
</dbReference>
<protein>
    <recommendedName>
        <fullName evidence="3">DUF2326 domain-containing protein</fullName>
    </recommendedName>
</protein>
<accession>A0A8J8CFM6</accession>